<reference evidence="1" key="1">
    <citation type="submission" date="2014-09" db="EMBL/GenBank/DDBJ databases">
        <authorList>
            <person name="Magalhaes I.L.F."/>
            <person name="Oliveira U."/>
            <person name="Santos F.R."/>
            <person name="Vidigal T.H.D.A."/>
            <person name="Brescovit A.D."/>
            <person name="Santos A.J."/>
        </authorList>
    </citation>
    <scope>NUCLEOTIDE SEQUENCE</scope>
    <source>
        <tissue evidence="1">Shoot tissue taken approximately 20 cm above the soil surface</tissue>
    </source>
</reference>
<dbReference type="AlphaFoldDB" id="A0A0A9BKV1"/>
<reference evidence="1" key="2">
    <citation type="journal article" date="2015" name="Data Brief">
        <title>Shoot transcriptome of the giant reed, Arundo donax.</title>
        <authorList>
            <person name="Barrero R.A."/>
            <person name="Guerrero F.D."/>
            <person name="Moolhuijzen P."/>
            <person name="Goolsby J.A."/>
            <person name="Tidwell J."/>
            <person name="Bellgard S.E."/>
            <person name="Bellgard M.I."/>
        </authorList>
    </citation>
    <scope>NUCLEOTIDE SEQUENCE</scope>
    <source>
        <tissue evidence="1">Shoot tissue taken approximately 20 cm above the soil surface</tissue>
    </source>
</reference>
<name>A0A0A9BKV1_ARUDO</name>
<accession>A0A0A9BKV1</accession>
<sequence length="33" mass="4205">MSNPNKKLFLFKRILTKTLFFFWRFYHNILALR</sequence>
<evidence type="ECO:0000313" key="1">
    <source>
        <dbReference type="EMBL" id="JAD63996.1"/>
    </source>
</evidence>
<protein>
    <submittedName>
        <fullName evidence="1">Uncharacterized protein</fullName>
    </submittedName>
</protein>
<organism evidence="1">
    <name type="scientific">Arundo donax</name>
    <name type="common">Giant reed</name>
    <name type="synonym">Donax arundinaceus</name>
    <dbReference type="NCBI Taxonomy" id="35708"/>
    <lineage>
        <taxon>Eukaryota</taxon>
        <taxon>Viridiplantae</taxon>
        <taxon>Streptophyta</taxon>
        <taxon>Embryophyta</taxon>
        <taxon>Tracheophyta</taxon>
        <taxon>Spermatophyta</taxon>
        <taxon>Magnoliopsida</taxon>
        <taxon>Liliopsida</taxon>
        <taxon>Poales</taxon>
        <taxon>Poaceae</taxon>
        <taxon>PACMAD clade</taxon>
        <taxon>Arundinoideae</taxon>
        <taxon>Arundineae</taxon>
        <taxon>Arundo</taxon>
    </lineage>
</organism>
<proteinExistence type="predicted"/>
<dbReference type="EMBL" id="GBRH01233899">
    <property type="protein sequence ID" value="JAD63996.1"/>
    <property type="molecule type" value="Transcribed_RNA"/>
</dbReference>